<keyword evidence="3" id="KW-1185">Reference proteome</keyword>
<dbReference type="OrthoDB" id="9794863at2"/>
<protein>
    <submittedName>
        <fullName evidence="2">LSU ribosomal protein L7AE</fullName>
    </submittedName>
</protein>
<feature type="domain" description="Ribosomal protein eL8/eL30/eS12/Gadd45" evidence="1">
    <location>
        <begin position="6"/>
        <end position="93"/>
    </location>
</feature>
<organism evidence="2 3">
    <name type="scientific">Atopostipes suicloacalis DSM 15692</name>
    <dbReference type="NCBI Taxonomy" id="1121025"/>
    <lineage>
        <taxon>Bacteria</taxon>
        <taxon>Bacillati</taxon>
        <taxon>Bacillota</taxon>
        <taxon>Bacilli</taxon>
        <taxon>Lactobacillales</taxon>
        <taxon>Carnobacteriaceae</taxon>
        <taxon>Atopostipes</taxon>
    </lineage>
</organism>
<reference evidence="3" key="1">
    <citation type="submission" date="2016-11" db="EMBL/GenBank/DDBJ databases">
        <authorList>
            <person name="Varghese N."/>
            <person name="Submissions S."/>
        </authorList>
    </citation>
    <scope>NUCLEOTIDE SEQUENCE [LARGE SCALE GENOMIC DNA]</scope>
    <source>
        <strain evidence="3">DSM 15692</strain>
    </source>
</reference>
<proteinExistence type="predicted"/>
<keyword evidence="2" id="KW-0689">Ribosomal protein</keyword>
<accession>A0A1M4TH03</accession>
<sequence>MNNKQKALNLLGLALRARQLESGSPTVLDAVRKKRARLVIIAEDASPNTKKQFLDKCDFYKIPSYVLFSKDEITQAIGKERTVCAFTDNGFAQSFKKLL</sequence>
<dbReference type="STRING" id="1121025.SAMN02745249_00434"/>
<dbReference type="InterPro" id="IPR029064">
    <property type="entry name" value="Ribosomal_eL30-like_sf"/>
</dbReference>
<dbReference type="AlphaFoldDB" id="A0A1M4TH03"/>
<dbReference type="Proteomes" id="UP000184128">
    <property type="component" value="Unassembled WGS sequence"/>
</dbReference>
<evidence type="ECO:0000313" key="2">
    <source>
        <dbReference type="EMBL" id="SHE43789.1"/>
    </source>
</evidence>
<evidence type="ECO:0000313" key="3">
    <source>
        <dbReference type="Proteomes" id="UP000184128"/>
    </source>
</evidence>
<dbReference type="InterPro" id="IPR004038">
    <property type="entry name" value="Ribosomal_eL8/eL30/eS12/Gad45"/>
</dbReference>
<dbReference type="Pfam" id="PF01248">
    <property type="entry name" value="Ribosomal_L7Ae"/>
    <property type="match status" value="1"/>
</dbReference>
<dbReference type="GO" id="GO:0005840">
    <property type="term" value="C:ribosome"/>
    <property type="evidence" value="ECO:0007669"/>
    <property type="project" value="UniProtKB-KW"/>
</dbReference>
<name>A0A1M4TH03_9LACT</name>
<dbReference type="Gene3D" id="3.30.1330.30">
    <property type="match status" value="1"/>
</dbReference>
<dbReference type="SUPFAM" id="SSF55315">
    <property type="entry name" value="L30e-like"/>
    <property type="match status" value="1"/>
</dbReference>
<gene>
    <name evidence="2" type="ORF">SAMN02745249_00434</name>
</gene>
<dbReference type="EMBL" id="FQUF01000005">
    <property type="protein sequence ID" value="SHE43789.1"/>
    <property type="molecule type" value="Genomic_DNA"/>
</dbReference>
<evidence type="ECO:0000259" key="1">
    <source>
        <dbReference type="Pfam" id="PF01248"/>
    </source>
</evidence>
<keyword evidence="2" id="KW-0687">Ribonucleoprotein</keyword>
<dbReference type="RefSeq" id="WP_073295619.1">
    <property type="nucleotide sequence ID" value="NZ_FQUF01000005.1"/>
</dbReference>